<feature type="region of interest" description="Disordered" evidence="2">
    <location>
        <begin position="117"/>
        <end position="177"/>
    </location>
</feature>
<dbReference type="EMBL" id="CAJJDN010000032">
    <property type="protein sequence ID" value="CAD8074618.1"/>
    <property type="molecule type" value="Genomic_DNA"/>
</dbReference>
<name>A0A8S1M1G7_9CILI</name>
<feature type="region of interest" description="Disordered" evidence="2">
    <location>
        <begin position="410"/>
        <end position="456"/>
    </location>
</feature>
<dbReference type="PANTHER" id="PTHR10153">
    <property type="entry name" value="SMALL CONDUCTANCE CALCIUM-ACTIVATED POTASSIUM CHANNEL"/>
    <property type="match status" value="1"/>
</dbReference>
<feature type="domain" description="Potassium channel" evidence="4">
    <location>
        <begin position="827"/>
        <end position="880"/>
    </location>
</feature>
<dbReference type="Proteomes" id="UP000692954">
    <property type="component" value="Unassembled WGS sequence"/>
</dbReference>
<keyword evidence="3" id="KW-0812">Transmembrane</keyword>
<dbReference type="AlphaFoldDB" id="A0A8S1M1G7"/>
<dbReference type="GO" id="GO:0016020">
    <property type="term" value="C:membrane"/>
    <property type="evidence" value="ECO:0007669"/>
    <property type="project" value="InterPro"/>
</dbReference>
<feature type="compositionally biased region" description="Low complexity" evidence="2">
    <location>
        <begin position="410"/>
        <end position="437"/>
    </location>
</feature>
<gene>
    <name evidence="5" type="ORF">PSON_ATCC_30995.1.T0320190</name>
</gene>
<feature type="transmembrane region" description="Helical" evidence="3">
    <location>
        <begin position="856"/>
        <end position="877"/>
    </location>
</feature>
<feature type="coiled-coil region" evidence="1">
    <location>
        <begin position="985"/>
        <end position="1012"/>
    </location>
</feature>
<keyword evidence="6" id="KW-1185">Reference proteome</keyword>
<evidence type="ECO:0000259" key="4">
    <source>
        <dbReference type="Pfam" id="PF07885"/>
    </source>
</evidence>
<keyword evidence="3" id="KW-1133">Transmembrane helix</keyword>
<keyword evidence="3" id="KW-0472">Membrane</keyword>
<evidence type="ECO:0000313" key="6">
    <source>
        <dbReference type="Proteomes" id="UP000692954"/>
    </source>
</evidence>
<feature type="compositionally biased region" description="Polar residues" evidence="2">
    <location>
        <begin position="161"/>
        <end position="177"/>
    </location>
</feature>
<dbReference type="InterPro" id="IPR013099">
    <property type="entry name" value="K_chnl_dom"/>
</dbReference>
<proteinExistence type="predicted"/>
<evidence type="ECO:0000313" key="5">
    <source>
        <dbReference type="EMBL" id="CAD8074618.1"/>
    </source>
</evidence>
<dbReference type="InterPro" id="IPR015449">
    <property type="entry name" value="K_chnl_Ca-activ_SK"/>
</dbReference>
<dbReference type="Pfam" id="PF07885">
    <property type="entry name" value="Ion_trans_2"/>
    <property type="match status" value="1"/>
</dbReference>
<feature type="region of interest" description="Disordered" evidence="2">
    <location>
        <begin position="478"/>
        <end position="503"/>
    </location>
</feature>
<feature type="transmembrane region" description="Helical" evidence="3">
    <location>
        <begin position="738"/>
        <end position="759"/>
    </location>
</feature>
<sequence>MNLQAQSELELKFSAFEKLGENPTEVDIKYVSYLLKIPLSTIRLWLLERAGVDFQIDITPTEDKECQIIGCIMKKKKLINQQNLVKEEDALQKQTKNLSKQPSTQSKDNQIIKKKKNVDKTKLSQTNKKANKVLQKQRHLAIKQAQYSQHEDNKTQEKNTQENQNSNQPQSVQTQKIVQQNDLVEVQNKINNNKDKNNQEQQNQFPKQPISKEKEKKQNQQPNQKKTLIRLDKEQNQKEINPMSLVEQTKSQNKIQQSCLIVIDDEISQKNQIQSNSNKEKISSSIQNQKNQNFNEKQQTLSDLTHMKKKKIKNPVQQALQEVQLGQNKSENGIIKQSSQKQNIIQTNNQKQQLQNHQQIQFKQNIQQVQIQQKQDYPLQQTNQQQQQSQQNSSIVSQNINQGQMINFSGQQQEQQNKQNSQIEKKSSNNQNQNQPSQKKDQNLSMETPKLPQQQSIQQPNYLALVCSSQSIQAQTSSTNKVNQFSPNQTSSQKQLNQEPSLQKQNSIGSEVSVFQNQLSPTIKGSVSENNTDKKFQLSNQFEMIQQFNKNSQALGQAIQLITAVSNYQVALMEKLDMIYECINKNQRVQKMEEYDYFYNQVTSLYFLKFEFMEQVCFIFNLLGIILAAIQYELEFEEYDSDDPFRDISQWLLWMIAGSTILLIYFTCYRYQAKIQWLKSRGVIGPRDKFYEINENFYMIIENMVYCLIPLSFTETIRISFYNVAQGAEAYYHINEMLTLLMVIRVVYLYRTVLTLTFWSSNRTLRVCDLYSCEHNYLFVIKSLLKTSPYLTQFLTLLSLIFVFGYQLRICERPLTRVNEIIDNLGVYYNSVWCIIITITFVGYGDYYPRTDLGRFVVIIVCVVGIFLLSVMIVTFIESLKATPIENQTMSLLERIRLRQMVKNEAAQVIKLSMQQAYRWRNGTLTEKKQHQIEIELRQAFHNFRFALQQQSKFGMDNQSENIINHIGFLGLDLKQLRNEQNWDVRLLMEKLEKQEQISKQLMEKMNQIISEKQ</sequence>
<feature type="transmembrane region" description="Helical" evidence="3">
    <location>
        <begin position="651"/>
        <end position="671"/>
    </location>
</feature>
<feature type="region of interest" description="Disordered" evidence="2">
    <location>
        <begin position="192"/>
        <end position="237"/>
    </location>
</feature>
<accession>A0A8S1M1G7</accession>
<feature type="transmembrane region" description="Helical" evidence="3">
    <location>
        <begin position="790"/>
        <end position="806"/>
    </location>
</feature>
<keyword evidence="1" id="KW-0175">Coiled coil</keyword>
<feature type="compositionally biased region" description="Low complexity" evidence="2">
    <location>
        <begin position="273"/>
        <end position="295"/>
    </location>
</feature>
<evidence type="ECO:0000256" key="1">
    <source>
        <dbReference type="SAM" id="Coils"/>
    </source>
</evidence>
<comment type="caution">
    <text evidence="5">The sequence shown here is derived from an EMBL/GenBank/DDBJ whole genome shotgun (WGS) entry which is preliminary data.</text>
</comment>
<dbReference type="OrthoDB" id="6128189at2759"/>
<feature type="compositionally biased region" description="Basic and acidic residues" evidence="2">
    <location>
        <begin position="149"/>
        <end position="160"/>
    </location>
</feature>
<feature type="compositionally biased region" description="Polar residues" evidence="2">
    <location>
        <begin position="480"/>
        <end position="503"/>
    </location>
</feature>
<evidence type="ECO:0000256" key="2">
    <source>
        <dbReference type="SAM" id="MobiDB-lite"/>
    </source>
</evidence>
<feature type="compositionally biased region" description="Basic residues" evidence="2">
    <location>
        <begin position="129"/>
        <end position="141"/>
    </location>
</feature>
<organism evidence="5 6">
    <name type="scientific">Paramecium sonneborni</name>
    <dbReference type="NCBI Taxonomy" id="65129"/>
    <lineage>
        <taxon>Eukaryota</taxon>
        <taxon>Sar</taxon>
        <taxon>Alveolata</taxon>
        <taxon>Ciliophora</taxon>
        <taxon>Intramacronucleata</taxon>
        <taxon>Oligohymenophorea</taxon>
        <taxon>Peniculida</taxon>
        <taxon>Parameciidae</taxon>
        <taxon>Paramecium</taxon>
    </lineage>
</organism>
<feature type="transmembrane region" description="Helical" evidence="3">
    <location>
        <begin position="827"/>
        <end position="844"/>
    </location>
</feature>
<protein>
    <recommendedName>
        <fullName evidence="4">Potassium channel domain-containing protein</fullName>
    </recommendedName>
</protein>
<dbReference type="GO" id="GO:0016286">
    <property type="term" value="F:small conductance calcium-activated potassium channel activity"/>
    <property type="evidence" value="ECO:0007669"/>
    <property type="project" value="InterPro"/>
</dbReference>
<reference evidence="5" key="1">
    <citation type="submission" date="2021-01" db="EMBL/GenBank/DDBJ databases">
        <authorList>
            <consortium name="Genoscope - CEA"/>
            <person name="William W."/>
        </authorList>
    </citation>
    <scope>NUCLEOTIDE SEQUENCE</scope>
</reference>
<evidence type="ECO:0000256" key="3">
    <source>
        <dbReference type="SAM" id="Phobius"/>
    </source>
</evidence>
<feature type="region of interest" description="Disordered" evidence="2">
    <location>
        <begin position="271"/>
        <end position="295"/>
    </location>
</feature>